<evidence type="ECO:0000313" key="1">
    <source>
        <dbReference type="EMBL" id="QBF72664.1"/>
    </source>
</evidence>
<evidence type="ECO:0000313" key="2">
    <source>
        <dbReference type="EMBL" id="QBF76291.1"/>
    </source>
</evidence>
<evidence type="ECO:0008006" key="4">
    <source>
        <dbReference type="Google" id="ProtNLM"/>
    </source>
</evidence>
<gene>
    <name evidence="1" type="ORF">HDCHBGLK_00009</name>
    <name evidence="2" type="ORF">HDCHBGLK_03708</name>
</gene>
<dbReference type="Proteomes" id="UP000289664">
    <property type="component" value="Chromosome"/>
</dbReference>
<dbReference type="AlphaFoldDB" id="A0A494WX02"/>
<accession>A0A494WX02</accession>
<name>A0A494WX02_CLOS5</name>
<proteinExistence type="predicted"/>
<sequence length="367" mass="42406">MRLMLKDSPLLEIDENGACQILDFERLPFALRKQRITLVDFVEWASGRTLSIGRSYAKEILNSLRLSQKNRYAVCKACRGLSLEDSYWILQEGDDKKWAEVNLFENPFSLFITEISLSGRNVTYTADAQIKNAIHTPELTTLGASAKGWIRQADGLYLHKVGKYEIPADEILNVIDIEHIPYKRSEESEIHSYLSKERMEWIEGVGEVIVNSRLFTTEDIAMVTFEEFRVFCEAYGLNPYVEAIKIDRTAYLKMQIADYILNNNDRHEQNWGFLMENASGRLIGYCPLFDHDHAFSSNPDVVSQTTETEMTLFEAACLAQSELRLDLNGLEDMRRPDFLTEEQWQSALERKRKLDYAITISEKIRIK</sequence>
<dbReference type="KEGG" id="csci:HDCHBGLK_03708"/>
<protein>
    <recommendedName>
        <fullName evidence="4">HipA-like C-terminal domain-containing protein</fullName>
    </recommendedName>
</protein>
<dbReference type="OrthoDB" id="9812605at2"/>
<reference evidence="2 3" key="1">
    <citation type="journal article" date="2019" name="Appl. Environ. Microbiol.">
        <title>Clostridium scindens ATCC 35704: integration of nutritional requirements, the complete genome sequence, and global transcriptional responses to bile acids.</title>
        <authorList>
            <person name="Devendran S."/>
            <person name="Shrestha R."/>
            <person name="Alves J.M.P."/>
            <person name="Wolf P.G."/>
            <person name="Ly L."/>
            <person name="Hernandez A.G."/>
            <person name="Mendez-Garcia C."/>
            <person name="Inboden A."/>
            <person name="Wiley J."/>
            <person name="Paul O."/>
            <person name="Allen A."/>
            <person name="Springer E."/>
            <person name="Wright C.L."/>
            <person name="Fields C.J."/>
            <person name="Daniel S.L."/>
            <person name="Ridlon J.M."/>
        </authorList>
    </citation>
    <scope>NUCLEOTIDE SEQUENCE [LARGE SCALE GENOMIC DNA]</scope>
    <source>
        <strain evidence="2 3">ATCC 35704</strain>
    </source>
</reference>
<dbReference type="EMBL" id="CP036170">
    <property type="protein sequence ID" value="QBF72664.1"/>
    <property type="molecule type" value="Genomic_DNA"/>
</dbReference>
<dbReference type="RefSeq" id="WP_039909331.1">
    <property type="nucleotide sequence ID" value="NZ_DS499687.1"/>
</dbReference>
<keyword evidence="3" id="KW-1185">Reference proteome</keyword>
<dbReference type="Gene3D" id="1.10.1070.20">
    <property type="match status" value="1"/>
</dbReference>
<dbReference type="KEGG" id="csci:HDCHBGLK_00009"/>
<evidence type="ECO:0000313" key="3">
    <source>
        <dbReference type="Proteomes" id="UP000289664"/>
    </source>
</evidence>
<organism evidence="2 3">
    <name type="scientific">Clostridium scindens (strain ATCC 35704 / DSM 5676 / VPI 13733 / 19)</name>
    <dbReference type="NCBI Taxonomy" id="411468"/>
    <lineage>
        <taxon>Bacteria</taxon>
        <taxon>Bacillati</taxon>
        <taxon>Bacillota</taxon>
        <taxon>Clostridia</taxon>
        <taxon>Lachnospirales</taxon>
        <taxon>Lachnospiraceae</taxon>
    </lineage>
</organism>
<dbReference type="EMBL" id="CP036170">
    <property type="protein sequence ID" value="QBF76291.1"/>
    <property type="molecule type" value="Genomic_DNA"/>
</dbReference>